<dbReference type="AlphaFoldDB" id="A0A6M8HX37"/>
<dbReference type="PANTHER" id="PTHR22893:SF98">
    <property type="entry name" value="OXIDOREDUCTASE"/>
    <property type="match status" value="1"/>
</dbReference>
<gene>
    <name evidence="5" type="ORF">HN018_22380</name>
</gene>
<dbReference type="PANTHER" id="PTHR22893">
    <property type="entry name" value="NADH OXIDOREDUCTASE-RELATED"/>
    <property type="match status" value="1"/>
</dbReference>
<name>A0A6M8HX37_9PROT</name>
<keyword evidence="6" id="KW-1185">Reference proteome</keyword>
<dbReference type="InterPro" id="IPR045247">
    <property type="entry name" value="Oye-like"/>
</dbReference>
<dbReference type="GO" id="GO:0010181">
    <property type="term" value="F:FMN binding"/>
    <property type="evidence" value="ECO:0007669"/>
    <property type="project" value="InterPro"/>
</dbReference>
<evidence type="ECO:0000313" key="5">
    <source>
        <dbReference type="EMBL" id="QKE92962.1"/>
    </source>
</evidence>
<evidence type="ECO:0000256" key="2">
    <source>
        <dbReference type="ARBA" id="ARBA00005979"/>
    </source>
</evidence>
<sequence>MTNLFDSYDLNGLALPNRIAMSAMTRTRASEDGTPTDLMRDYYVQRASAGLIVTECTQVSDQAHGIIRCPGLHRDDQVAGWRKVTDAVHAAGGRIMCQVWHCGRVAHPGMRDGEQPVGPSPIPATGDFFLPTGRVDFPVPRELAIGEIPGIVADFAQATRNARIAGFDGVELHGANGYLQDQFLQDGSNKRSDAYGGPVENRARLMIETTAAMIKAWDAAHVGVRLSPSSFLYGVDDSDKLATFGHVVRALDALKVGYLCMLEPNAKDSERGVQIEHVARTFRPMISVPIIVNTGFDKAKANAVLAAGDADLVAFGVPYIANPDLVARLGSDAPLNKPDPTKFYGVGPEGYTDYPTLALAQAA</sequence>
<evidence type="ECO:0000256" key="3">
    <source>
        <dbReference type="ARBA" id="ARBA00023002"/>
    </source>
</evidence>
<evidence type="ECO:0000259" key="4">
    <source>
        <dbReference type="Pfam" id="PF00724"/>
    </source>
</evidence>
<keyword evidence="3" id="KW-0560">Oxidoreductase</keyword>
<keyword evidence="5" id="KW-0614">Plasmid</keyword>
<dbReference type="Gene3D" id="3.20.20.70">
    <property type="entry name" value="Aldolase class I"/>
    <property type="match status" value="1"/>
</dbReference>
<evidence type="ECO:0000256" key="1">
    <source>
        <dbReference type="ARBA" id="ARBA00001917"/>
    </source>
</evidence>
<dbReference type="FunFam" id="3.20.20.70:FF:000059">
    <property type="entry name" value="N-ethylmaleimide reductase, FMN-linked"/>
    <property type="match status" value="1"/>
</dbReference>
<reference evidence="5 6" key="1">
    <citation type="journal article" date="2014" name="World J. Microbiol. Biotechnol.">
        <title>Biodiversity and physiological characteristics of Antarctic and Arctic lichens-associated bacteria.</title>
        <authorList>
            <person name="Lee Y.M."/>
            <person name="Kim E.H."/>
            <person name="Lee H.K."/>
            <person name="Hong S.G."/>
        </authorList>
    </citation>
    <scope>NUCLEOTIDE SEQUENCE [LARGE SCALE GENOMIC DNA]</scope>
    <source>
        <strain evidence="5 6">PAMC 26569</strain>
        <plasmid evidence="5">unnamed1</plasmid>
    </source>
</reference>
<dbReference type="InterPro" id="IPR013785">
    <property type="entry name" value="Aldolase_TIM"/>
</dbReference>
<dbReference type="RefSeq" id="WP_171836577.1">
    <property type="nucleotide sequence ID" value="NZ_CP053709.1"/>
</dbReference>
<organism evidence="5 6">
    <name type="scientific">Lichenicola cladoniae</name>
    <dbReference type="NCBI Taxonomy" id="1484109"/>
    <lineage>
        <taxon>Bacteria</taxon>
        <taxon>Pseudomonadati</taxon>
        <taxon>Pseudomonadota</taxon>
        <taxon>Alphaproteobacteria</taxon>
        <taxon>Acetobacterales</taxon>
        <taxon>Acetobacteraceae</taxon>
        <taxon>Lichenicola</taxon>
    </lineage>
</organism>
<dbReference type="Pfam" id="PF00724">
    <property type="entry name" value="Oxidored_FMN"/>
    <property type="match status" value="1"/>
</dbReference>
<proteinExistence type="inferred from homology"/>
<feature type="domain" description="NADH:flavin oxidoreductase/NADH oxidase N-terminal" evidence="4">
    <location>
        <begin position="4"/>
        <end position="335"/>
    </location>
</feature>
<comment type="similarity">
    <text evidence="2">Belongs to the NADH:flavin oxidoreductase/NADH oxidase family.</text>
</comment>
<dbReference type="KEGG" id="lck:HN018_22380"/>
<dbReference type="Proteomes" id="UP000500767">
    <property type="component" value="Plasmid unnamed1"/>
</dbReference>
<dbReference type="GO" id="GO:0016628">
    <property type="term" value="F:oxidoreductase activity, acting on the CH-CH group of donors, NAD or NADP as acceptor"/>
    <property type="evidence" value="ECO:0007669"/>
    <property type="project" value="UniProtKB-ARBA"/>
</dbReference>
<dbReference type="InterPro" id="IPR001155">
    <property type="entry name" value="OxRdtase_FMN_N"/>
</dbReference>
<accession>A0A6M8HX37</accession>
<dbReference type="EMBL" id="CP053709">
    <property type="protein sequence ID" value="QKE92962.1"/>
    <property type="molecule type" value="Genomic_DNA"/>
</dbReference>
<protein>
    <submittedName>
        <fullName evidence="5">Alkene reductase</fullName>
    </submittedName>
</protein>
<evidence type="ECO:0000313" key="6">
    <source>
        <dbReference type="Proteomes" id="UP000500767"/>
    </source>
</evidence>
<dbReference type="GO" id="GO:0005829">
    <property type="term" value="C:cytosol"/>
    <property type="evidence" value="ECO:0007669"/>
    <property type="project" value="TreeGrafter"/>
</dbReference>
<dbReference type="SUPFAM" id="SSF51395">
    <property type="entry name" value="FMN-linked oxidoreductases"/>
    <property type="match status" value="1"/>
</dbReference>
<geneLocation type="plasmid" evidence="5 6">
    <name>unnamed1</name>
</geneLocation>
<comment type="cofactor">
    <cofactor evidence="1">
        <name>FMN</name>
        <dbReference type="ChEBI" id="CHEBI:58210"/>
    </cofactor>
</comment>
<dbReference type="CDD" id="cd02933">
    <property type="entry name" value="OYE_like_FMN"/>
    <property type="match status" value="1"/>
</dbReference>